<feature type="transmembrane region" description="Helical" evidence="6">
    <location>
        <begin position="297"/>
        <end position="318"/>
    </location>
</feature>
<evidence type="ECO:0000256" key="4">
    <source>
        <dbReference type="ARBA" id="ARBA00022989"/>
    </source>
</evidence>
<gene>
    <name evidence="7" type="ORF">SAMN05421507_1149</name>
</gene>
<accession>A0A1H0VCD2</accession>
<comment type="subcellular location">
    <subcellularLocation>
        <location evidence="1">Cell membrane</location>
        <topology evidence="1">Multi-pass membrane protein</topology>
    </subcellularLocation>
</comment>
<dbReference type="RefSeq" id="WP_090101657.1">
    <property type="nucleotide sequence ID" value="NZ_FNIX01000014.1"/>
</dbReference>
<feature type="transmembrane region" description="Helical" evidence="6">
    <location>
        <begin position="213"/>
        <end position="234"/>
    </location>
</feature>
<feature type="transmembrane region" description="Helical" evidence="6">
    <location>
        <begin position="41"/>
        <end position="60"/>
    </location>
</feature>
<feature type="transmembrane region" description="Helical" evidence="6">
    <location>
        <begin position="386"/>
        <end position="408"/>
    </location>
</feature>
<proteinExistence type="predicted"/>
<feature type="transmembrane region" description="Helical" evidence="6">
    <location>
        <begin position="172"/>
        <end position="192"/>
    </location>
</feature>
<keyword evidence="8" id="KW-1185">Reference proteome</keyword>
<feature type="transmembrane region" description="Helical" evidence="6">
    <location>
        <begin position="81"/>
        <end position="101"/>
    </location>
</feature>
<evidence type="ECO:0000256" key="5">
    <source>
        <dbReference type="ARBA" id="ARBA00023136"/>
    </source>
</evidence>
<dbReference type="OrthoDB" id="3684353at2"/>
<evidence type="ECO:0000313" key="8">
    <source>
        <dbReference type="Proteomes" id="UP000199691"/>
    </source>
</evidence>
<feature type="transmembrane region" description="Helical" evidence="6">
    <location>
        <begin position="113"/>
        <end position="133"/>
    </location>
</feature>
<evidence type="ECO:0000313" key="7">
    <source>
        <dbReference type="EMBL" id="SDP75895.1"/>
    </source>
</evidence>
<organism evidence="7 8">
    <name type="scientific">Lentzea jiangxiensis</name>
    <dbReference type="NCBI Taxonomy" id="641025"/>
    <lineage>
        <taxon>Bacteria</taxon>
        <taxon>Bacillati</taxon>
        <taxon>Actinomycetota</taxon>
        <taxon>Actinomycetes</taxon>
        <taxon>Pseudonocardiales</taxon>
        <taxon>Pseudonocardiaceae</taxon>
        <taxon>Lentzea</taxon>
    </lineage>
</organism>
<evidence type="ECO:0000256" key="1">
    <source>
        <dbReference type="ARBA" id="ARBA00004651"/>
    </source>
</evidence>
<dbReference type="STRING" id="641025.SAMN05421507_1149"/>
<dbReference type="Proteomes" id="UP000199691">
    <property type="component" value="Unassembled WGS sequence"/>
</dbReference>
<protein>
    <submittedName>
        <fullName evidence="7">Membrane protein involved in the export of O-antigen and teichoic acid</fullName>
    </submittedName>
</protein>
<dbReference type="AlphaFoldDB" id="A0A1H0VCD2"/>
<dbReference type="GO" id="GO:0005886">
    <property type="term" value="C:plasma membrane"/>
    <property type="evidence" value="ECO:0007669"/>
    <property type="project" value="UniProtKB-SubCell"/>
</dbReference>
<keyword evidence="2" id="KW-1003">Cell membrane</keyword>
<feature type="transmembrane region" description="Helical" evidence="6">
    <location>
        <begin position="362"/>
        <end position="380"/>
    </location>
</feature>
<feature type="transmembrane region" description="Helical" evidence="6">
    <location>
        <begin position="12"/>
        <end position="35"/>
    </location>
</feature>
<dbReference type="PANTHER" id="PTHR30250:SF11">
    <property type="entry name" value="O-ANTIGEN TRANSPORTER-RELATED"/>
    <property type="match status" value="1"/>
</dbReference>
<keyword evidence="4 6" id="KW-1133">Transmembrane helix</keyword>
<keyword evidence="5 6" id="KW-0472">Membrane</keyword>
<evidence type="ECO:0000256" key="3">
    <source>
        <dbReference type="ARBA" id="ARBA00022692"/>
    </source>
</evidence>
<dbReference type="EMBL" id="FNIX01000014">
    <property type="protein sequence ID" value="SDP75895.1"/>
    <property type="molecule type" value="Genomic_DNA"/>
</dbReference>
<feature type="transmembrane region" description="Helical" evidence="6">
    <location>
        <begin position="145"/>
        <end position="166"/>
    </location>
</feature>
<dbReference type="InterPro" id="IPR050833">
    <property type="entry name" value="Poly_Biosynth_Transport"/>
</dbReference>
<name>A0A1H0VCD2_9PSEU</name>
<reference evidence="8" key="1">
    <citation type="submission" date="2016-10" db="EMBL/GenBank/DDBJ databases">
        <authorList>
            <person name="Varghese N."/>
            <person name="Submissions S."/>
        </authorList>
    </citation>
    <scope>NUCLEOTIDE SEQUENCE [LARGE SCALE GENOMIC DNA]</scope>
    <source>
        <strain evidence="8">CGMCC 4.6609</strain>
    </source>
</reference>
<evidence type="ECO:0000256" key="6">
    <source>
        <dbReference type="SAM" id="Phobius"/>
    </source>
</evidence>
<keyword evidence="3 6" id="KW-0812">Transmembrane</keyword>
<dbReference type="PANTHER" id="PTHR30250">
    <property type="entry name" value="PST FAMILY PREDICTED COLANIC ACID TRANSPORTER"/>
    <property type="match status" value="1"/>
</dbReference>
<evidence type="ECO:0000256" key="2">
    <source>
        <dbReference type="ARBA" id="ARBA00022475"/>
    </source>
</evidence>
<feature type="transmembrane region" description="Helical" evidence="6">
    <location>
        <begin position="330"/>
        <end position="355"/>
    </location>
</feature>
<sequence>MTGKTAGRSLGTVGIAVLVAAGLGYPILIVTGRVLSEADAAVFLTFWGLVFGVGSTLAPVEQELSRLAAVADVAGKRVGGTAVRTVAVAAAAVGVFGLLVLVPPVSERLFGEYSVIALVALASGLAFAVQFGTRGLLIGFHEAKSFGGLVVTEAAVRIVLLGLFLLLGLNGVVPLAVAVAAGSFAFLPFGLRARKHLDVAGDAEPWGVVARRILVLMLSAGLTASVLTGYPAIVKLFATTQGELEALGGLVLALSVARVPLLLLSPVQAMAVPTVVRLSQDEEGHGKLRALLVKGSAGAFGLAAVGAALGWLIGPWVVQLLFGAKFDVPGWVVAGLVWSSVLLGAVMLLAAVLVARTEGGKVLVLWAVVAALSVLVLAFAPGDLVLRAVLGLVAAPTAGAVVAMAFVLRPGVRAETSTG</sequence>